<sequence length="147" mass="16700">MTKDVVNAAERYGVFFAGLKPEDLHQLADFFAEDARFKDPFNDVRGITAVRQVFEHMFAHCPAPRFTVHEIIVQGRTAYFHWQFVDRGPGDRGGLGLNVDGVSRVLFDAKGKVTEHIDYWDAAEHLYARLPVISWLLARIRARISAA</sequence>
<protein>
    <submittedName>
        <fullName evidence="2">Ketosteroid isomerase homolog</fullName>
    </submittedName>
</protein>
<feature type="domain" description="SnoaL-like" evidence="1">
    <location>
        <begin position="15"/>
        <end position="116"/>
    </location>
</feature>
<dbReference type="Pfam" id="PF12680">
    <property type="entry name" value="SnoaL_2"/>
    <property type="match status" value="1"/>
</dbReference>
<dbReference type="GO" id="GO:0016853">
    <property type="term" value="F:isomerase activity"/>
    <property type="evidence" value="ECO:0007669"/>
    <property type="project" value="UniProtKB-KW"/>
</dbReference>
<reference evidence="2 3" key="1">
    <citation type="submission" date="2017-01" db="EMBL/GenBank/DDBJ databases">
        <authorList>
            <person name="Mah S.A."/>
            <person name="Swanson W.J."/>
            <person name="Moy G.W."/>
            <person name="Vacquier V.D."/>
        </authorList>
    </citation>
    <scope>NUCLEOTIDE SEQUENCE [LARGE SCALE GENOMIC DNA]</scope>
    <source>
        <strain evidence="2 3">M9</strain>
    </source>
</reference>
<name>A0A1R3VNJ6_9GAMM</name>
<evidence type="ECO:0000313" key="3">
    <source>
        <dbReference type="Proteomes" id="UP000223759"/>
    </source>
</evidence>
<organism evidence="2 3">
    <name type="scientific">Ectothiorhodosinus mongolicus</name>
    <dbReference type="NCBI Taxonomy" id="233100"/>
    <lineage>
        <taxon>Bacteria</taxon>
        <taxon>Pseudomonadati</taxon>
        <taxon>Pseudomonadota</taxon>
        <taxon>Gammaproteobacteria</taxon>
        <taxon>Chromatiales</taxon>
        <taxon>Ectothiorhodospiraceae</taxon>
        <taxon>Ectothiorhodosinus</taxon>
    </lineage>
</organism>
<evidence type="ECO:0000313" key="2">
    <source>
        <dbReference type="EMBL" id="SIT66140.1"/>
    </source>
</evidence>
<dbReference type="STRING" id="233100.SAMN05216526_0492"/>
<gene>
    <name evidence="2" type="ORF">SAMN05216526_0492</name>
</gene>
<keyword evidence="3" id="KW-1185">Reference proteome</keyword>
<dbReference type="Gene3D" id="3.10.450.50">
    <property type="match status" value="1"/>
</dbReference>
<dbReference type="OrthoDB" id="1115105at2"/>
<dbReference type="InterPro" id="IPR037401">
    <property type="entry name" value="SnoaL-like"/>
</dbReference>
<keyword evidence="2" id="KW-0413">Isomerase</keyword>
<dbReference type="EMBL" id="FTPK01000001">
    <property type="protein sequence ID" value="SIT66140.1"/>
    <property type="molecule type" value="Genomic_DNA"/>
</dbReference>
<dbReference type="InterPro" id="IPR032710">
    <property type="entry name" value="NTF2-like_dom_sf"/>
</dbReference>
<proteinExistence type="predicted"/>
<dbReference type="Proteomes" id="UP000223759">
    <property type="component" value="Unassembled WGS sequence"/>
</dbReference>
<dbReference type="RefSeq" id="WP_076754615.1">
    <property type="nucleotide sequence ID" value="NZ_CP023018.1"/>
</dbReference>
<dbReference type="SUPFAM" id="SSF54427">
    <property type="entry name" value="NTF2-like"/>
    <property type="match status" value="1"/>
</dbReference>
<accession>A0A1R3VNJ6</accession>
<evidence type="ECO:0000259" key="1">
    <source>
        <dbReference type="Pfam" id="PF12680"/>
    </source>
</evidence>
<dbReference type="AlphaFoldDB" id="A0A1R3VNJ6"/>